<evidence type="ECO:0000313" key="2">
    <source>
        <dbReference type="Proteomes" id="UP001296104"/>
    </source>
</evidence>
<dbReference type="EMBL" id="CAVMBE010000095">
    <property type="protein sequence ID" value="CAK4033848.1"/>
    <property type="molecule type" value="Genomic_DNA"/>
</dbReference>
<accession>A0AAI9EEX3</accession>
<dbReference type="AlphaFoldDB" id="A0AAI9EEX3"/>
<gene>
    <name evidence="1" type="ORF">LECACI_7A009006</name>
</gene>
<keyword evidence="2" id="KW-1185">Reference proteome</keyword>
<proteinExistence type="predicted"/>
<dbReference type="Proteomes" id="UP001296104">
    <property type="component" value="Unassembled WGS sequence"/>
</dbReference>
<comment type="caution">
    <text evidence="1">The sequence shown here is derived from an EMBL/GenBank/DDBJ whole genome shotgun (WGS) entry which is preliminary data.</text>
</comment>
<sequence length="92" mass="10678">MYKSSQLIKNITTSKGKLIAIEYVTKTDTWERRIIAQSRKNDEKYKETLKPDTVTVDVKEAEHPSSNDPAEHFSAFELDKDNNVIASKHYYK</sequence>
<name>A0AAI9EEX3_9PEZI</name>
<organism evidence="1 2">
    <name type="scientific">Lecanosticta acicola</name>
    <dbReference type="NCBI Taxonomy" id="111012"/>
    <lineage>
        <taxon>Eukaryota</taxon>
        <taxon>Fungi</taxon>
        <taxon>Dikarya</taxon>
        <taxon>Ascomycota</taxon>
        <taxon>Pezizomycotina</taxon>
        <taxon>Dothideomycetes</taxon>
        <taxon>Dothideomycetidae</taxon>
        <taxon>Mycosphaerellales</taxon>
        <taxon>Mycosphaerellaceae</taxon>
        <taxon>Lecanosticta</taxon>
    </lineage>
</organism>
<protein>
    <submittedName>
        <fullName evidence="1">Uncharacterized protein</fullName>
    </submittedName>
</protein>
<reference evidence="1" key="1">
    <citation type="submission" date="2023-11" db="EMBL/GenBank/DDBJ databases">
        <authorList>
            <person name="Alioto T."/>
            <person name="Alioto T."/>
            <person name="Gomez Garrido J."/>
        </authorList>
    </citation>
    <scope>NUCLEOTIDE SEQUENCE</scope>
</reference>
<evidence type="ECO:0000313" key="1">
    <source>
        <dbReference type="EMBL" id="CAK4033848.1"/>
    </source>
</evidence>